<evidence type="ECO:0008006" key="3">
    <source>
        <dbReference type="Google" id="ProtNLM"/>
    </source>
</evidence>
<evidence type="ECO:0000313" key="1">
    <source>
        <dbReference type="EMBL" id="PZO85706.1"/>
    </source>
</evidence>
<dbReference type="PROSITE" id="PS51257">
    <property type="entry name" value="PROKAR_LIPOPROTEIN"/>
    <property type="match status" value="1"/>
</dbReference>
<name>A0A2W4ZW58_9BACT</name>
<protein>
    <recommendedName>
        <fullName evidence="3">Lipoprotein</fullName>
    </recommendedName>
</protein>
<proteinExistence type="predicted"/>
<accession>A0A2W4ZW58</accession>
<gene>
    <name evidence="1" type="ORF">DI626_07330</name>
</gene>
<dbReference type="EMBL" id="QFNK01000143">
    <property type="protein sequence ID" value="PZO85706.1"/>
    <property type="molecule type" value="Genomic_DNA"/>
</dbReference>
<organism evidence="1 2">
    <name type="scientific">Micavibrio aeruginosavorus</name>
    <dbReference type="NCBI Taxonomy" id="349221"/>
    <lineage>
        <taxon>Bacteria</taxon>
        <taxon>Pseudomonadati</taxon>
        <taxon>Bdellovibrionota</taxon>
        <taxon>Bdellovibrionia</taxon>
        <taxon>Bdellovibrionales</taxon>
        <taxon>Pseudobdellovibrionaceae</taxon>
        <taxon>Micavibrio</taxon>
    </lineage>
</organism>
<sequence length="140" mass="14334">MKDNILTLMKAAVIVGGASGLGACSTTGSIPTTSSTSCAGGFNAGAAVASVSYTGTNKKCEDYKMSTGVVSNPKSDQGMVSHGIATVREHDSSVRNATQKFVDSFGRNDSLECTIAKPDARKDEADLICVAKPRAKGLGL</sequence>
<dbReference type="Proteomes" id="UP000249557">
    <property type="component" value="Unassembled WGS sequence"/>
</dbReference>
<comment type="caution">
    <text evidence="1">The sequence shown here is derived from an EMBL/GenBank/DDBJ whole genome shotgun (WGS) entry which is preliminary data.</text>
</comment>
<reference evidence="1 2" key="1">
    <citation type="submission" date="2017-08" db="EMBL/GenBank/DDBJ databases">
        <title>Infants hospitalized years apart are colonized by the same room-sourced microbial strains.</title>
        <authorList>
            <person name="Brooks B."/>
            <person name="Olm M.R."/>
            <person name="Firek B.A."/>
            <person name="Baker R."/>
            <person name="Thomas B.C."/>
            <person name="Morowitz M.J."/>
            <person name="Banfield J.F."/>
        </authorList>
    </citation>
    <scope>NUCLEOTIDE SEQUENCE [LARGE SCALE GENOMIC DNA]</scope>
    <source>
        <strain evidence="1">S2_018_000_R2_104</strain>
    </source>
</reference>
<dbReference type="AlphaFoldDB" id="A0A2W4ZW58"/>
<evidence type="ECO:0000313" key="2">
    <source>
        <dbReference type="Proteomes" id="UP000249557"/>
    </source>
</evidence>